<feature type="region of interest" description="Disordered" evidence="1">
    <location>
        <begin position="132"/>
        <end position="163"/>
    </location>
</feature>
<evidence type="ECO:0000256" key="1">
    <source>
        <dbReference type="SAM" id="MobiDB-lite"/>
    </source>
</evidence>
<dbReference type="Proteomes" id="UP000186817">
    <property type="component" value="Unassembled WGS sequence"/>
</dbReference>
<keyword evidence="3" id="KW-1185">Reference proteome</keyword>
<feature type="compositionally biased region" description="Polar residues" evidence="1">
    <location>
        <begin position="1"/>
        <end position="13"/>
    </location>
</feature>
<evidence type="ECO:0000313" key="3">
    <source>
        <dbReference type="Proteomes" id="UP000186817"/>
    </source>
</evidence>
<sequence length="324" mass="35935">MVLSFSSASQSSCVDARPTPAGPAPPGELRDSTFLGGVGLDPSEQAFMDLLLKCRALRARLCTYRNRCPEAQVQHNDHHYDPPFNLRSVPVKDRLADLTFHHNGCLSQEVWWQLHYPDIVATVKLERRHDLGTAPPLQVPGSRPKAPEETPKQPIAKAEKASQVISTIRAPETPRPQARPVVPAMPQTSMPMAARILCYYLEIPSLGWGDPAIGVHVGLGEGDGLLRCVVWLMDLVEPLAEAMAAVALRFPAVDFLVVHQTRSSNVERAFLEALELRSLRLTWALPGEGPPGFEWHEDFTPDSRIKLWCFKLQAEPATAQEKLR</sequence>
<accession>A0A1Q9EKI3</accession>
<dbReference type="OrthoDB" id="411254at2759"/>
<name>A0A1Q9EKI3_SYMMI</name>
<dbReference type="EMBL" id="LSRX01000128">
    <property type="protein sequence ID" value="OLQ07942.1"/>
    <property type="molecule type" value="Genomic_DNA"/>
</dbReference>
<comment type="caution">
    <text evidence="2">The sequence shown here is derived from an EMBL/GenBank/DDBJ whole genome shotgun (WGS) entry which is preliminary data.</text>
</comment>
<organism evidence="2 3">
    <name type="scientific">Symbiodinium microadriaticum</name>
    <name type="common">Dinoflagellate</name>
    <name type="synonym">Zooxanthella microadriatica</name>
    <dbReference type="NCBI Taxonomy" id="2951"/>
    <lineage>
        <taxon>Eukaryota</taxon>
        <taxon>Sar</taxon>
        <taxon>Alveolata</taxon>
        <taxon>Dinophyceae</taxon>
        <taxon>Suessiales</taxon>
        <taxon>Symbiodiniaceae</taxon>
        <taxon>Symbiodinium</taxon>
    </lineage>
</organism>
<gene>
    <name evidence="2" type="ORF">AK812_SmicGene8600</name>
</gene>
<dbReference type="AlphaFoldDB" id="A0A1Q9EKI3"/>
<proteinExistence type="predicted"/>
<reference evidence="2 3" key="1">
    <citation type="submission" date="2016-02" db="EMBL/GenBank/DDBJ databases">
        <title>Genome analysis of coral dinoflagellate symbionts highlights evolutionary adaptations to a symbiotic lifestyle.</title>
        <authorList>
            <person name="Aranda M."/>
            <person name="Li Y."/>
            <person name="Liew Y.J."/>
            <person name="Baumgarten S."/>
            <person name="Simakov O."/>
            <person name="Wilson M."/>
            <person name="Piel J."/>
            <person name="Ashoor H."/>
            <person name="Bougouffa S."/>
            <person name="Bajic V.B."/>
            <person name="Ryu T."/>
            <person name="Ravasi T."/>
            <person name="Bayer T."/>
            <person name="Micklem G."/>
            <person name="Kim H."/>
            <person name="Bhak J."/>
            <person name="Lajeunesse T.C."/>
            <person name="Voolstra C.R."/>
        </authorList>
    </citation>
    <scope>NUCLEOTIDE SEQUENCE [LARGE SCALE GENOMIC DNA]</scope>
    <source>
        <strain evidence="2 3">CCMP2467</strain>
    </source>
</reference>
<evidence type="ECO:0000313" key="2">
    <source>
        <dbReference type="EMBL" id="OLQ07942.1"/>
    </source>
</evidence>
<feature type="region of interest" description="Disordered" evidence="1">
    <location>
        <begin position="1"/>
        <end position="28"/>
    </location>
</feature>
<protein>
    <submittedName>
        <fullName evidence="2">Uncharacterized protein</fullName>
    </submittedName>
</protein>